<dbReference type="Proteomes" id="UP000006693">
    <property type="component" value="Chromosome 2"/>
</dbReference>
<dbReference type="KEGG" id="bma:BMAA0797"/>
<dbReference type="EMBL" id="CP000011">
    <property type="protein sequence ID" value="AAY59133.1"/>
    <property type="molecule type" value="Genomic_DNA"/>
</dbReference>
<evidence type="ECO:0000313" key="2">
    <source>
        <dbReference type="EMBL" id="AAY59133.1"/>
    </source>
</evidence>
<reference evidence="2 3" key="1">
    <citation type="journal article" date="2004" name="Proc. Natl. Acad. Sci. U.S.A.">
        <title>Structural flexibility in the Burkholderia mallei genome.</title>
        <authorList>
            <person name="Nierman W.C."/>
            <person name="DeShazer D."/>
            <person name="Kim H.S."/>
            <person name="Tettelin H."/>
            <person name="Nelson K.E."/>
            <person name="Feldblyum T."/>
            <person name="Ulrich R.L."/>
            <person name="Ronning C.M."/>
            <person name="Brinkac L.M."/>
            <person name="Daugherty S.C."/>
            <person name="Davidsen T.D."/>
            <person name="Deboy R.T."/>
            <person name="Dimitrov G."/>
            <person name="Dodson R.J."/>
            <person name="Durkin A.S."/>
            <person name="Gwinn M.L."/>
            <person name="Haft D.H."/>
            <person name="Khouri H."/>
            <person name="Kolonay J.F."/>
            <person name="Madupu R."/>
            <person name="Mohammoud Y."/>
            <person name="Nelson W.C."/>
            <person name="Radune D."/>
            <person name="Romero C.M."/>
            <person name="Sarria S."/>
            <person name="Selengut J."/>
            <person name="Shamblin C."/>
            <person name="Sullivan S.A."/>
            <person name="White O."/>
            <person name="Yu Y."/>
            <person name="Zafar N."/>
            <person name="Zhou L."/>
            <person name="Fraser C.M."/>
        </authorList>
    </citation>
    <scope>NUCLEOTIDE SEQUENCE [LARGE SCALE GENOMIC DNA]</scope>
    <source>
        <strain evidence="2 3">ATCC 23344</strain>
    </source>
</reference>
<evidence type="ECO:0000256" key="1">
    <source>
        <dbReference type="SAM" id="MobiDB-lite"/>
    </source>
</evidence>
<dbReference type="AlphaFoldDB" id="A0A0H2XCR6"/>
<evidence type="ECO:0000313" key="3">
    <source>
        <dbReference type="Proteomes" id="UP000006693"/>
    </source>
</evidence>
<gene>
    <name evidence="2" type="ordered locus">BMAA0797</name>
</gene>
<organism evidence="2 3">
    <name type="scientific">Burkholderia mallei (strain ATCC 23344)</name>
    <dbReference type="NCBI Taxonomy" id="243160"/>
    <lineage>
        <taxon>Bacteria</taxon>
        <taxon>Pseudomonadati</taxon>
        <taxon>Pseudomonadota</taxon>
        <taxon>Betaproteobacteria</taxon>
        <taxon>Burkholderiales</taxon>
        <taxon>Burkholderiaceae</taxon>
        <taxon>Burkholderia</taxon>
        <taxon>pseudomallei group</taxon>
    </lineage>
</organism>
<name>A0A0H2XCR6_BURMA</name>
<proteinExistence type="predicted"/>
<accession>A0A0H2XCR6</accession>
<keyword evidence="3" id="KW-1185">Reference proteome</keyword>
<feature type="region of interest" description="Disordered" evidence="1">
    <location>
        <begin position="1"/>
        <end position="75"/>
    </location>
</feature>
<sequence length="75" mass="7936">MTKRRRGRFPTAPSATRRAQSRAPAGARGASISAVSPTPGDRSAPLRGDVRPSMRTGSACLPMRGRSRSFAPTAR</sequence>
<dbReference type="HOGENOM" id="CLU_2664028_0_0_4"/>
<protein>
    <submittedName>
        <fullName evidence="2">Uncharacterized protein</fullName>
    </submittedName>
</protein>